<evidence type="ECO:0000313" key="10">
    <source>
        <dbReference type="Proteomes" id="UP000279259"/>
    </source>
</evidence>
<feature type="compositionally biased region" description="Basic and acidic residues" evidence="7">
    <location>
        <begin position="327"/>
        <end position="338"/>
    </location>
</feature>
<feature type="coiled-coil region" evidence="6">
    <location>
        <begin position="723"/>
        <end position="831"/>
    </location>
</feature>
<proteinExistence type="predicted"/>
<evidence type="ECO:0000256" key="1">
    <source>
        <dbReference type="ARBA" id="ARBA00004267"/>
    </source>
</evidence>
<dbReference type="Gene3D" id="1.10.287.1490">
    <property type="match status" value="1"/>
</dbReference>
<keyword evidence="5" id="KW-0206">Cytoskeleton</keyword>
<keyword evidence="10" id="KW-1185">Reference proteome</keyword>
<feature type="coiled-coil region" evidence="6">
    <location>
        <begin position="1194"/>
        <end position="1228"/>
    </location>
</feature>
<comment type="subcellular location">
    <subcellularLocation>
        <location evidence="1">Cytoplasm</location>
        <location evidence="1">Cytoskeleton</location>
        <location evidence="1">Microtubule organizing center</location>
    </subcellularLocation>
</comment>
<feature type="region of interest" description="Disordered" evidence="7">
    <location>
        <begin position="288"/>
        <end position="342"/>
    </location>
</feature>
<comment type="caution">
    <text evidence="9">The sequence shown here is derived from an EMBL/GenBank/DDBJ whole genome shotgun (WGS) entry which is preliminary data.</text>
</comment>
<reference evidence="9 10" key="1">
    <citation type="submission" date="2018-11" db="EMBL/GenBank/DDBJ databases">
        <title>Genome sequence of Saitozyma podzolica DSM 27192.</title>
        <authorList>
            <person name="Aliyu H."/>
            <person name="Gorte O."/>
            <person name="Ochsenreither K."/>
        </authorList>
    </citation>
    <scope>NUCLEOTIDE SEQUENCE [LARGE SCALE GENOMIC DNA]</scope>
    <source>
        <strain evidence="9 10">DSM 27192</strain>
    </source>
</reference>
<name>A0A427YWM6_9TREE</name>
<feature type="compositionally biased region" description="Low complexity" evidence="7">
    <location>
        <begin position="290"/>
        <end position="301"/>
    </location>
</feature>
<feature type="region of interest" description="Disordered" evidence="7">
    <location>
        <begin position="492"/>
        <end position="525"/>
    </location>
</feature>
<dbReference type="OrthoDB" id="2020852at2759"/>
<organism evidence="9 10">
    <name type="scientific">Saitozyma podzolica</name>
    <dbReference type="NCBI Taxonomy" id="1890683"/>
    <lineage>
        <taxon>Eukaryota</taxon>
        <taxon>Fungi</taxon>
        <taxon>Dikarya</taxon>
        <taxon>Basidiomycota</taxon>
        <taxon>Agaricomycotina</taxon>
        <taxon>Tremellomycetes</taxon>
        <taxon>Tremellales</taxon>
        <taxon>Trimorphomycetaceae</taxon>
        <taxon>Saitozyma</taxon>
    </lineage>
</organism>
<keyword evidence="2" id="KW-0963">Cytoplasm</keyword>
<evidence type="ECO:0000259" key="8">
    <source>
        <dbReference type="Pfam" id="PF10495"/>
    </source>
</evidence>
<evidence type="ECO:0000256" key="5">
    <source>
        <dbReference type="ARBA" id="ARBA00023212"/>
    </source>
</evidence>
<dbReference type="PANTHER" id="PTHR45615:SF66">
    <property type="entry name" value="CARD DOMAIN-CONTAINING PROTEIN"/>
    <property type="match status" value="1"/>
</dbReference>
<keyword evidence="4 6" id="KW-0175">Coiled coil</keyword>
<dbReference type="InterPro" id="IPR019528">
    <property type="entry name" value="PACT_domain"/>
</dbReference>
<keyword evidence="3" id="KW-0597">Phosphoprotein</keyword>
<dbReference type="Gene3D" id="1.10.287.2610">
    <property type="match status" value="1"/>
</dbReference>
<evidence type="ECO:0000313" key="9">
    <source>
        <dbReference type="EMBL" id="RSH95361.1"/>
    </source>
</evidence>
<dbReference type="EMBL" id="RSCD01000001">
    <property type="protein sequence ID" value="RSH95361.1"/>
    <property type="molecule type" value="Genomic_DNA"/>
</dbReference>
<dbReference type="Pfam" id="PF10495">
    <property type="entry name" value="PACT_coil_coil"/>
    <property type="match status" value="1"/>
</dbReference>
<dbReference type="GO" id="GO:0005815">
    <property type="term" value="C:microtubule organizing center"/>
    <property type="evidence" value="ECO:0007669"/>
    <property type="project" value="UniProtKB-SubCell"/>
</dbReference>
<feature type="domain" description="Pericentrin/AKAP-450 centrosomal targeting" evidence="8">
    <location>
        <begin position="1531"/>
        <end position="1604"/>
    </location>
</feature>
<feature type="region of interest" description="Disordered" evidence="7">
    <location>
        <begin position="654"/>
        <end position="711"/>
    </location>
</feature>
<protein>
    <recommendedName>
        <fullName evidence="8">Pericentrin/AKAP-450 centrosomal targeting domain-containing protein</fullName>
    </recommendedName>
</protein>
<feature type="region of interest" description="Disordered" evidence="7">
    <location>
        <begin position="60"/>
        <end position="118"/>
    </location>
</feature>
<feature type="region of interest" description="Disordered" evidence="7">
    <location>
        <begin position="1347"/>
        <end position="1372"/>
    </location>
</feature>
<dbReference type="Proteomes" id="UP000279259">
    <property type="component" value="Unassembled WGS sequence"/>
</dbReference>
<dbReference type="PANTHER" id="PTHR45615">
    <property type="entry name" value="MYOSIN HEAVY CHAIN, NON-MUSCLE"/>
    <property type="match status" value="1"/>
</dbReference>
<evidence type="ECO:0000256" key="7">
    <source>
        <dbReference type="SAM" id="MobiDB-lite"/>
    </source>
</evidence>
<feature type="compositionally biased region" description="Basic and acidic residues" evidence="7">
    <location>
        <begin position="404"/>
        <end position="413"/>
    </location>
</feature>
<evidence type="ECO:0000256" key="3">
    <source>
        <dbReference type="ARBA" id="ARBA00022553"/>
    </source>
</evidence>
<sequence>MATAYPLDTPERVLKRVHQLELQELELPSLPSFQHDIDYESEGYSAGETSLGSVRIDRYDEASEIDPATPHPLRKASEPSTGTTALTALHVPHSPVDSTSTSSSSPFPPLASTEDDTSFHEARTAALTSTPYSQASRTRQYVSDNDTRSTFRYGSALERARSVTEGLGSSVGTGREKWHTPGEMSGSFSGDEIRAEQEEYELGPEMSLPLPLSDVSNSFEKMAETPLTRRLSASKHVLLHRPGRRSQSIGTAAGGAFKLLPSAVPAPITEASSPSASINSDLPLAAQDRVPSLSESEVSVPETHEATTPEAPGRLVSGLPSSVPRPNLDHDARPRPWEQDLPDAETATFEYPASDMYDSAQEGIEATSDRASPLDHSGSNLSPIKAASTPGFSTMSTPGVGREPPTHEDSYNSALHHEYPSTALQDVTGSHQDFAAVPFTPSPVGMSSKLSDISTPRAPLDDAERRKSHVLAVLQSTGLPSRTRLAVRGTPHPLRRVSMPPSSDSITEEGTPLSRNTPTATPGSRVHLTVNSSHISGGNESFVSIASSADLTSDRRAATAHKRLSRGNTSFPTILLPTTGASPASGGSLRGLSEGRADGIKIHKHLNAMNKQLLDTNADLAREAEAWRDEVDRMRGILQDAGVEFEDVDVAANISQGGRDGRSFSGLASHPARRHSNDSDLVTSQLARLNAPTGGLSRQTQVSSPDGAADNHDVTLQEMVGRLEDLEAGLDEKDRIISSLEEKLSRRPADTPDDQAVAEQVEELTRQLEEAERARVALHEEFALKTQQHAEKFGEICQGFEEQVKGLERELAASRGEADRLRADKSRLEALASTGDLDAREIEWRKQVRDLEVAVGRAQEETKNKMGEVESLKKRFSQAHDEKRLQQREAVELQARVRSLETQLDEAITELEQAKADLAETQGAQEAAENEVGQLDNDVAELQQANDDQQAELQRQQEEIQELVERLQQVESQDGHQTADEEMATELEQMRLELEEVAASMAEKDSEIEELRGKLEVASLAASTGRTRSSPVGDQRSGHVDLSAINDQASFIEAIQDRLDEAYREIGRLKHELAATPHRKSDIETRDAKITALEREKASLSDRLAATRAGMSSPQTTILQSAGSPFTRPTPFLHRAIASLKTPKTPGPLKETTLGDSNEPVLQAQIEYLQTELHRANDQLDSNFSRLEAAGLGGVALAEKLAAAEERIAELEDEIRALIQRNKASLALVSAQKREAQKEDESRLQISLAAVHDQLDQLRSDTAAERARLQRDNGRLQDLVSEIRLKSQKESESLRAEMERVAEEMRAEVKEAESGMFAATKERNVMEQELQASGDRVRQLERDLRDLERKQTRASRDQKDINAPEQDKADEVRSLQASLQEANAVSERLRVSLDAKTHALEQAENRVSALQRERERVTKDLTEFERDLRAARLESQRFGAELQRLKLDQEAATAKQGADGRLERECRSAQDKLRVLRLELDEERATCQSLERWREEHKCGTGAQLALEEQRARFKAQTRDLAAQIRYLKAKFTRESIFRNGLALQKRYFLLLVGGMSLNEQATLKAIASMGFPVPEPPRPKRTLKAVGLAVLGLIRAKNSAARWKEERAMKAGAVANHTERRRVSSRT</sequence>
<feature type="region of interest" description="Disordered" evidence="7">
    <location>
        <begin position="434"/>
        <end position="463"/>
    </location>
</feature>
<dbReference type="STRING" id="1890683.A0A427YWM6"/>
<feature type="compositionally biased region" description="Low complexity" evidence="7">
    <location>
        <begin position="92"/>
        <end position="105"/>
    </location>
</feature>
<feature type="region of interest" description="Disordered" evidence="7">
    <location>
        <begin position="362"/>
        <end position="413"/>
    </location>
</feature>
<feature type="region of interest" description="Disordered" evidence="7">
    <location>
        <begin position="164"/>
        <end position="189"/>
    </location>
</feature>
<feature type="compositionally biased region" description="Polar residues" evidence="7">
    <location>
        <begin position="513"/>
        <end position="522"/>
    </location>
</feature>
<dbReference type="GO" id="GO:0005737">
    <property type="term" value="C:cytoplasm"/>
    <property type="evidence" value="ECO:0007669"/>
    <property type="project" value="UniProtKB-ARBA"/>
</dbReference>
<feature type="region of interest" description="Disordered" evidence="7">
    <location>
        <begin position="861"/>
        <end position="883"/>
    </location>
</feature>
<evidence type="ECO:0000256" key="2">
    <source>
        <dbReference type="ARBA" id="ARBA00022490"/>
    </source>
</evidence>
<accession>A0A427YWM6</accession>
<gene>
    <name evidence="9" type="ORF">EHS25_000448</name>
</gene>
<feature type="region of interest" description="Disordered" evidence="7">
    <location>
        <begin position="569"/>
        <end position="588"/>
    </location>
</feature>
<feature type="coiled-coil region" evidence="6">
    <location>
        <begin position="1386"/>
        <end position="1434"/>
    </location>
</feature>
<evidence type="ECO:0000256" key="6">
    <source>
        <dbReference type="SAM" id="Coils"/>
    </source>
</evidence>
<evidence type="ECO:0000256" key="4">
    <source>
        <dbReference type="ARBA" id="ARBA00023054"/>
    </source>
</evidence>